<dbReference type="GO" id="GO:0004065">
    <property type="term" value="F:arylsulfatase activity"/>
    <property type="evidence" value="ECO:0007669"/>
    <property type="project" value="TreeGrafter"/>
</dbReference>
<reference evidence="3 4" key="1">
    <citation type="journal article" date="2019" name="Int. J. Syst. Evol. Microbiol.">
        <title>The Global Catalogue of Microorganisms (GCM) 10K type strain sequencing project: providing services to taxonomists for standard genome sequencing and annotation.</title>
        <authorList>
            <consortium name="The Broad Institute Genomics Platform"/>
            <consortium name="The Broad Institute Genome Sequencing Center for Infectious Disease"/>
            <person name="Wu L."/>
            <person name="Ma J."/>
        </authorList>
    </citation>
    <scope>NUCLEOTIDE SEQUENCE [LARGE SCALE GENOMIC DNA]</scope>
    <source>
        <strain evidence="3 4">JCM 19585</strain>
    </source>
</reference>
<dbReference type="InterPro" id="IPR000917">
    <property type="entry name" value="Sulfatase_N"/>
</dbReference>
<dbReference type="SUPFAM" id="SSF53649">
    <property type="entry name" value="Alkaline phosphatase-like"/>
    <property type="match status" value="1"/>
</dbReference>
<proteinExistence type="inferred from homology"/>
<dbReference type="InterPro" id="IPR050738">
    <property type="entry name" value="Sulfatase"/>
</dbReference>
<dbReference type="InterPro" id="IPR017850">
    <property type="entry name" value="Alkaline_phosphatase_core_sf"/>
</dbReference>
<protein>
    <recommendedName>
        <fullName evidence="2">Sulfatase N-terminal domain-containing protein</fullName>
    </recommendedName>
</protein>
<comment type="similarity">
    <text evidence="1">Belongs to the sulfatase family.</text>
</comment>
<feature type="domain" description="Sulfatase N-terminal" evidence="2">
    <location>
        <begin position="10"/>
        <end position="274"/>
    </location>
</feature>
<keyword evidence="4" id="KW-1185">Reference proteome</keyword>
<dbReference type="EMBL" id="BMPF01000001">
    <property type="protein sequence ID" value="GGL21965.1"/>
    <property type="molecule type" value="Genomic_DNA"/>
</dbReference>
<dbReference type="Proteomes" id="UP000628840">
    <property type="component" value="Unassembled WGS sequence"/>
</dbReference>
<name>A0A830ET00_9EURY</name>
<sequence length="384" mass="41537">MNALGTKLDDDTSVFEWLSDEGYATGLFTDNTYLTDLDTGLSNGFDVVLNDKDPFPSGISPAAFAEEEGTDRVAFLRAAIESDAPVPSLLNGATWMLKWHVPQLTAGAVFTRGFTYAEHFAEWRETTDGPWAACVNLMDTHVPFRPDDEYDEWASDDTRSARKSVAEDDVGEGEEWKYALQQNRYDGTIRQADAVIERIVDSLRSAGELNETLVVITADHGEGFGERTPVTGDLATGHGDGTSESLLHVPLVVRAPGQHDGTVIENPVGLVDFPDVVRTVVDGGSPDFDTDRTVFAGGLTDGDAVDVAYERHESVGVSKYVRIGDNAWTVHAPDPRVNYLHDEGAPTSVVEEMASLSDAGVARDADVAVSEAAHQQLEALGYTK</sequence>
<evidence type="ECO:0000259" key="2">
    <source>
        <dbReference type="Pfam" id="PF00884"/>
    </source>
</evidence>
<dbReference type="Gene3D" id="3.40.720.10">
    <property type="entry name" value="Alkaline Phosphatase, subunit A"/>
    <property type="match status" value="1"/>
</dbReference>
<dbReference type="PANTHER" id="PTHR42693:SF33">
    <property type="entry name" value="ARYLSULFATASE"/>
    <property type="match status" value="1"/>
</dbReference>
<gene>
    <name evidence="3" type="ORF">GCM10009037_01680</name>
</gene>
<comment type="caution">
    <text evidence="3">The sequence shown here is derived from an EMBL/GenBank/DDBJ whole genome shotgun (WGS) entry which is preliminary data.</text>
</comment>
<dbReference type="PANTHER" id="PTHR42693">
    <property type="entry name" value="ARYLSULFATASE FAMILY MEMBER"/>
    <property type="match status" value="1"/>
</dbReference>
<organism evidence="3 4">
    <name type="scientific">Halarchaeum grantii</name>
    <dbReference type="NCBI Taxonomy" id="1193105"/>
    <lineage>
        <taxon>Archaea</taxon>
        <taxon>Methanobacteriati</taxon>
        <taxon>Methanobacteriota</taxon>
        <taxon>Stenosarchaea group</taxon>
        <taxon>Halobacteria</taxon>
        <taxon>Halobacteriales</taxon>
        <taxon>Halobacteriaceae</taxon>
    </lineage>
</organism>
<evidence type="ECO:0000313" key="3">
    <source>
        <dbReference type="EMBL" id="GGL21965.1"/>
    </source>
</evidence>
<evidence type="ECO:0000256" key="1">
    <source>
        <dbReference type="ARBA" id="ARBA00008779"/>
    </source>
</evidence>
<evidence type="ECO:0000313" key="4">
    <source>
        <dbReference type="Proteomes" id="UP000628840"/>
    </source>
</evidence>
<accession>A0A830ET00</accession>
<dbReference type="AlphaFoldDB" id="A0A830ET00"/>
<dbReference type="Pfam" id="PF00884">
    <property type="entry name" value="Sulfatase"/>
    <property type="match status" value="1"/>
</dbReference>